<evidence type="ECO:0000313" key="1">
    <source>
        <dbReference type="EMBL" id="KAL3680216.1"/>
    </source>
</evidence>
<reference evidence="1 2" key="1">
    <citation type="submission" date="2024-09" db="EMBL/GenBank/DDBJ databases">
        <title>Chromosome-scale assembly of Riccia sorocarpa.</title>
        <authorList>
            <person name="Paukszto L."/>
        </authorList>
    </citation>
    <scope>NUCLEOTIDE SEQUENCE [LARGE SCALE GENOMIC DNA]</scope>
    <source>
        <strain evidence="1">LP-2024</strain>
        <tissue evidence="1">Aerial parts of the thallus</tissue>
    </source>
</reference>
<name>A0ABD3GQV4_9MARC</name>
<sequence>MGFYRSYICIFDRYIFVGPHATKDLFCNHGTLTTEDVDQLLARKIDPSLPPIAIDVIRDLVGVDPIEEYALDVTLVHSRPRGVAPWTSMVGLSRKTVEHLHDIGLPLTTIGISGWIDPSQGLPMQALVYSMGNIMGHMAQWVRVRLSFRTILEEQSRTIQSLCDEIRRQHDEVVQQREATTYYQQHNAQAHLHL</sequence>
<evidence type="ECO:0000313" key="2">
    <source>
        <dbReference type="Proteomes" id="UP001633002"/>
    </source>
</evidence>
<comment type="caution">
    <text evidence="1">The sequence shown here is derived from an EMBL/GenBank/DDBJ whole genome shotgun (WGS) entry which is preliminary data.</text>
</comment>
<protein>
    <submittedName>
        <fullName evidence="1">Uncharacterized protein</fullName>
    </submittedName>
</protein>
<dbReference type="EMBL" id="JBJQOH010000007">
    <property type="protein sequence ID" value="KAL3680216.1"/>
    <property type="molecule type" value="Genomic_DNA"/>
</dbReference>
<keyword evidence="2" id="KW-1185">Reference proteome</keyword>
<organism evidence="1 2">
    <name type="scientific">Riccia sorocarpa</name>
    <dbReference type="NCBI Taxonomy" id="122646"/>
    <lineage>
        <taxon>Eukaryota</taxon>
        <taxon>Viridiplantae</taxon>
        <taxon>Streptophyta</taxon>
        <taxon>Embryophyta</taxon>
        <taxon>Marchantiophyta</taxon>
        <taxon>Marchantiopsida</taxon>
        <taxon>Marchantiidae</taxon>
        <taxon>Marchantiales</taxon>
        <taxon>Ricciaceae</taxon>
        <taxon>Riccia</taxon>
    </lineage>
</organism>
<accession>A0ABD3GQV4</accession>
<dbReference type="Proteomes" id="UP001633002">
    <property type="component" value="Unassembled WGS sequence"/>
</dbReference>
<proteinExistence type="predicted"/>
<dbReference type="AlphaFoldDB" id="A0ABD3GQV4"/>
<gene>
    <name evidence="1" type="ORF">R1sor_023172</name>
</gene>